<comment type="caution">
    <text evidence="1">The sequence shown here is derived from an EMBL/GenBank/DDBJ whole genome shotgun (WGS) entry which is preliminary data.</text>
</comment>
<gene>
    <name evidence="1" type="ORF">LAUMK4_04400</name>
</gene>
<accession>A0ABY6RNG8</accession>
<dbReference type="EMBL" id="UPHM01000117">
    <property type="protein sequence ID" value="VAZ98902.1"/>
    <property type="molecule type" value="Genomic_DNA"/>
</dbReference>
<evidence type="ECO:0000313" key="1">
    <source>
        <dbReference type="EMBL" id="VAZ98902.1"/>
    </source>
</evidence>
<dbReference type="Proteomes" id="UP000271464">
    <property type="component" value="Unassembled WGS sequence"/>
</dbReference>
<proteinExistence type="predicted"/>
<evidence type="ECO:0000313" key="2">
    <source>
        <dbReference type="Proteomes" id="UP000271464"/>
    </source>
</evidence>
<protein>
    <submittedName>
        <fullName evidence="1">Uncharacterized protein</fullName>
    </submittedName>
</protein>
<name>A0ABY6RNG8_9MYCO</name>
<reference evidence="1 2" key="1">
    <citation type="submission" date="2018-09" db="EMBL/GenBank/DDBJ databases">
        <authorList>
            <person name="Tagini F."/>
        </authorList>
    </citation>
    <scope>NUCLEOTIDE SEQUENCE [LARGE SCALE GENOMIC DNA]</scope>
    <source>
        <strain evidence="1 2">MK4</strain>
    </source>
</reference>
<sequence length="36" mass="4132">MMRWAVLAFFAFVVWTLTTDTEALIALRGFRCGSYS</sequence>
<organism evidence="1 2">
    <name type="scientific">Mycobacterium persicum</name>
    <dbReference type="NCBI Taxonomy" id="1487726"/>
    <lineage>
        <taxon>Bacteria</taxon>
        <taxon>Bacillati</taxon>
        <taxon>Actinomycetota</taxon>
        <taxon>Actinomycetes</taxon>
        <taxon>Mycobacteriales</taxon>
        <taxon>Mycobacteriaceae</taxon>
        <taxon>Mycobacterium</taxon>
    </lineage>
</organism>
<keyword evidence="2" id="KW-1185">Reference proteome</keyword>